<reference evidence="5 7" key="1">
    <citation type="submission" date="2015-11" db="EMBL/GenBank/DDBJ databases">
        <title>Genomic analysis of 38 Legionella species identifies large and diverse effector repertoires.</title>
        <authorList>
            <person name="Burstein D."/>
            <person name="Amaro F."/>
            <person name="Zusman T."/>
            <person name="Lifshitz Z."/>
            <person name="Cohen O."/>
            <person name="Gilbert J.A."/>
            <person name="Pupko T."/>
            <person name="Shuman H.A."/>
            <person name="Segal G."/>
        </authorList>
    </citation>
    <scope>NUCLEOTIDE SEQUENCE [LARGE SCALE GENOMIC DNA]</scope>
    <source>
        <strain evidence="5 7">CDC#72-OH-14</strain>
    </source>
</reference>
<evidence type="ECO:0000313" key="7">
    <source>
        <dbReference type="Proteomes" id="UP000054854"/>
    </source>
</evidence>
<dbReference type="OrthoDB" id="5650461at2"/>
<keyword evidence="2 3" id="KW-0732">Signal</keyword>
<dbReference type="PANTHER" id="PTHR35936">
    <property type="entry name" value="MEMBRANE-BOUND LYTIC MUREIN TRANSGLYCOSYLASE F"/>
    <property type="match status" value="1"/>
</dbReference>
<dbReference type="EMBL" id="UGNX01000001">
    <property type="protein sequence ID" value="STX36705.1"/>
    <property type="molecule type" value="Genomic_DNA"/>
</dbReference>
<dbReference type="AlphaFoldDB" id="A0A378IQ09"/>
<dbReference type="Pfam" id="PF00497">
    <property type="entry name" value="SBP_bac_3"/>
    <property type="match status" value="1"/>
</dbReference>
<evidence type="ECO:0000313" key="8">
    <source>
        <dbReference type="Proteomes" id="UP000255316"/>
    </source>
</evidence>
<dbReference type="SUPFAM" id="SSF53850">
    <property type="entry name" value="Periplasmic binding protein-like II"/>
    <property type="match status" value="1"/>
</dbReference>
<feature type="signal peptide" evidence="3">
    <location>
        <begin position="1"/>
        <end position="21"/>
    </location>
</feature>
<proteinExistence type="inferred from homology"/>
<dbReference type="SMART" id="SM00062">
    <property type="entry name" value="PBPb"/>
    <property type="match status" value="1"/>
</dbReference>
<name>A0A378IQ09_9GAMM</name>
<dbReference type="RefSeq" id="WP_058465783.1">
    <property type="nucleotide sequence ID" value="NZ_CAAAHQ010000008.1"/>
</dbReference>
<comment type="similarity">
    <text evidence="1">Belongs to the bacterial solute-binding protein 3 family.</text>
</comment>
<protein>
    <submittedName>
        <fullName evidence="6">Arginine-binding periplasmic protein</fullName>
    </submittedName>
</protein>
<dbReference type="EMBL" id="LNXX01000043">
    <property type="protein sequence ID" value="KTC83294.1"/>
    <property type="molecule type" value="Genomic_DNA"/>
</dbReference>
<evidence type="ECO:0000259" key="4">
    <source>
        <dbReference type="SMART" id="SM00062"/>
    </source>
</evidence>
<reference evidence="6 8" key="2">
    <citation type="submission" date="2018-06" db="EMBL/GenBank/DDBJ databases">
        <authorList>
            <consortium name="Pathogen Informatics"/>
            <person name="Doyle S."/>
        </authorList>
    </citation>
    <scope>NUCLEOTIDE SEQUENCE [LARGE SCALE GENOMIC DNA]</scope>
    <source>
        <strain evidence="6 8">NCTC12438</strain>
    </source>
</reference>
<dbReference type="Proteomes" id="UP000054854">
    <property type="component" value="Unassembled WGS sequence"/>
</dbReference>
<dbReference type="Gene3D" id="3.40.190.10">
    <property type="entry name" value="Periplasmic binding protein-like II"/>
    <property type="match status" value="2"/>
</dbReference>
<evidence type="ECO:0000256" key="3">
    <source>
        <dbReference type="SAM" id="SignalP"/>
    </source>
</evidence>
<evidence type="ECO:0000313" key="5">
    <source>
        <dbReference type="EMBL" id="KTC83294.1"/>
    </source>
</evidence>
<organism evidence="6 8">
    <name type="scientific">Legionella cincinnatiensis</name>
    <dbReference type="NCBI Taxonomy" id="28085"/>
    <lineage>
        <taxon>Bacteria</taxon>
        <taxon>Pseudomonadati</taxon>
        <taxon>Pseudomonadota</taxon>
        <taxon>Gammaproteobacteria</taxon>
        <taxon>Legionellales</taxon>
        <taxon>Legionellaceae</taxon>
        <taxon>Legionella</taxon>
    </lineage>
</organism>
<evidence type="ECO:0000256" key="2">
    <source>
        <dbReference type="ARBA" id="ARBA00022729"/>
    </source>
</evidence>
<feature type="domain" description="Solute-binding protein family 3/N-terminal" evidence="4">
    <location>
        <begin position="23"/>
        <end position="242"/>
    </location>
</feature>
<dbReference type="Proteomes" id="UP000255316">
    <property type="component" value="Unassembled WGS sequence"/>
</dbReference>
<evidence type="ECO:0000313" key="6">
    <source>
        <dbReference type="EMBL" id="STX36705.1"/>
    </source>
</evidence>
<feature type="chain" id="PRO_5016690357" evidence="3">
    <location>
        <begin position="22"/>
        <end position="242"/>
    </location>
</feature>
<accession>A0A378IQ09</accession>
<evidence type="ECO:0000256" key="1">
    <source>
        <dbReference type="ARBA" id="ARBA00010333"/>
    </source>
</evidence>
<dbReference type="PANTHER" id="PTHR35936:SF19">
    <property type="entry name" value="AMINO-ACID-BINDING PROTEIN YXEM-RELATED"/>
    <property type="match status" value="1"/>
</dbReference>
<dbReference type="STRING" id="28085.Lcin_2666"/>
<gene>
    <name evidence="6" type="primary">artJ_5</name>
    <name evidence="5" type="ORF">Lcin_2666</name>
    <name evidence="6" type="ORF">NCTC12438_03340</name>
</gene>
<dbReference type="CDD" id="cd13622">
    <property type="entry name" value="PBP2_Arg_3"/>
    <property type="match status" value="1"/>
</dbReference>
<keyword evidence="7" id="KW-1185">Reference proteome</keyword>
<dbReference type="InterPro" id="IPR001638">
    <property type="entry name" value="Solute-binding_3/MltF_N"/>
</dbReference>
<sequence>MKYIKNVIFLFLFLSSIQAYGNPITVGITKFAGPFVRSDVDNHYFGFSIDIINEICKRIQEQCEFKSVTTELLLDQLTKGDVDITITSTPIPQESSSQYIFSLPYMPSIGQFVTINPNIKSFEDLQNKKIGALSESNLKNVLVLYTSEDNIKEYSEVDTLINALVNNDIDAILLNVNILKYFTNNKIIIGVRPIGKPISLGNGYGLLALRKNAALIDKINKVLLQMENDGTYEAIYNKYFEK</sequence>